<accession>A0ABV3XIJ7</accession>
<dbReference type="RefSeq" id="WP_369208963.1">
    <property type="nucleotide sequence ID" value="NZ_JBFNXQ010000065.1"/>
</dbReference>
<dbReference type="CDD" id="cd06849">
    <property type="entry name" value="lipoyl_domain"/>
    <property type="match status" value="2"/>
</dbReference>
<evidence type="ECO:0000256" key="3">
    <source>
        <dbReference type="ARBA" id="ARBA00022679"/>
    </source>
</evidence>
<dbReference type="PANTHER" id="PTHR43178:SF5">
    <property type="entry name" value="LIPOAMIDE ACYLTRANSFERASE COMPONENT OF BRANCHED-CHAIN ALPHA-KETO ACID DEHYDROGENASE COMPLEX, MITOCHONDRIAL"/>
    <property type="match status" value="1"/>
</dbReference>
<feature type="compositionally biased region" description="Low complexity" evidence="7">
    <location>
        <begin position="387"/>
        <end position="409"/>
    </location>
</feature>
<feature type="compositionally biased region" description="Gly residues" evidence="7">
    <location>
        <begin position="138"/>
        <end position="151"/>
    </location>
</feature>
<feature type="domain" description="Lipoyl-binding" evidence="8">
    <location>
        <begin position="151"/>
        <end position="226"/>
    </location>
</feature>
<reference evidence="10 11" key="1">
    <citation type="submission" date="2024-06" db="EMBL/GenBank/DDBJ databases">
        <title>Draft genome sequence of Geodermatophilus badlandi, a novel member of the Geodermatophilaceae isolated from badland sedimentary rocks in the Red desert, Wyoming, USA.</title>
        <authorList>
            <person name="Ben Tekaya S."/>
            <person name="Nouioui I."/>
            <person name="Flores G.M."/>
            <person name="Shaal M.N."/>
            <person name="Bredoire F."/>
            <person name="Basile F."/>
            <person name="Van Diepen L."/>
            <person name="Ward N.L."/>
        </authorList>
    </citation>
    <scope>NUCLEOTIDE SEQUENCE [LARGE SCALE GENOMIC DNA]</scope>
    <source>
        <strain evidence="10 11">WL48A</strain>
    </source>
</reference>
<dbReference type="EC" id="2.3.1.-" evidence="6"/>
<dbReference type="InterPro" id="IPR014276">
    <property type="entry name" value="2-oxoglutarate_DH_E2"/>
</dbReference>
<feature type="region of interest" description="Disordered" evidence="7">
    <location>
        <begin position="387"/>
        <end position="421"/>
    </location>
</feature>
<feature type="compositionally biased region" description="Gly residues" evidence="7">
    <location>
        <begin position="77"/>
        <end position="97"/>
    </location>
</feature>
<dbReference type="InterPro" id="IPR000089">
    <property type="entry name" value="Biotin_lipoyl"/>
</dbReference>
<dbReference type="Pfam" id="PF02817">
    <property type="entry name" value="E3_binding"/>
    <property type="match status" value="1"/>
</dbReference>
<evidence type="ECO:0000259" key="9">
    <source>
        <dbReference type="PROSITE" id="PS51826"/>
    </source>
</evidence>
<gene>
    <name evidence="10" type="primary">sucB</name>
    <name evidence="10" type="ORF">ABQ292_18145</name>
</gene>
<dbReference type="InterPro" id="IPR050743">
    <property type="entry name" value="2-oxoacid_DH_E2_comp"/>
</dbReference>
<feature type="compositionally biased region" description="Low complexity" evidence="7">
    <location>
        <begin position="235"/>
        <end position="275"/>
    </location>
</feature>
<dbReference type="PROSITE" id="PS51826">
    <property type="entry name" value="PSBD"/>
    <property type="match status" value="1"/>
</dbReference>
<comment type="cofactor">
    <cofactor evidence="1 6">
        <name>(R)-lipoate</name>
        <dbReference type="ChEBI" id="CHEBI:83088"/>
    </cofactor>
</comment>
<dbReference type="Gene3D" id="3.30.559.10">
    <property type="entry name" value="Chloramphenicol acetyltransferase-like domain"/>
    <property type="match status" value="1"/>
</dbReference>
<dbReference type="EMBL" id="JBFNXQ010000065">
    <property type="protein sequence ID" value="MEX5720287.1"/>
    <property type="molecule type" value="Genomic_DNA"/>
</dbReference>
<organism evidence="10 11">
    <name type="scientific">Geodermatophilus maliterrae</name>
    <dbReference type="NCBI Taxonomy" id="3162531"/>
    <lineage>
        <taxon>Bacteria</taxon>
        <taxon>Bacillati</taxon>
        <taxon>Actinomycetota</taxon>
        <taxon>Actinomycetes</taxon>
        <taxon>Geodermatophilales</taxon>
        <taxon>Geodermatophilaceae</taxon>
        <taxon>Geodermatophilus</taxon>
    </lineage>
</organism>
<dbReference type="InterPro" id="IPR004167">
    <property type="entry name" value="PSBD"/>
</dbReference>
<sequence>MPTSVTMPALGESVTEGTVTRWLKQEGEQVEVDEPLLEVSTDKVDTEIPSPAAGVLSRILVSEDETVEVGAELAVIGGEGDGDGGAAGAGATGGGAADGPASADDTTTPQTPVDQVEDAGPGSADEQQPEPVAAAPTGDGGQGGGQGGGEGTPVTMPALGESVTEGTVTRWLKAVGDEVTADEPLLEVSTDKVDTEIPAPVSGTLLSISVNEDETVEVGAELAVIGSGAAGGGAPAPAAAAPAAQETPQQETPQQETSQQETSQQETSPVKAAPAPSAPPGAPPSVPAGADYGSGAAETVAEQQKSPPTQPSPTPAAAAPSTPAPAAPTPAPADGAGTYVTPLVRRLAAEHGVDLTSVTGTGVGGRIRKQDVLAAAEQAAAPAEAPAAAAAPASAPAAAGRPATPSPAAQQDTSLRGRTEKMSRLRKVIAQRMVESLAVSAQLTTVVEVDITRIAKLRDRAKRDFQAREGVKLSFLPFFAKAAVEALKAHPSVNSSVDMEAGTVTYHDAENLGVAVDTERGLLVPVIHGAGDLNIAGLARKIADLAERTRINKVTPDELGGGTFTLTNTGSRGALFDTPIINQPQVAILGTGSVVKRPVVVQDPDLGEVIAVRSMVYLALSYDHRIVDGADAARFLTTVRERLEAGQFEGDLGLA</sequence>
<evidence type="ECO:0000313" key="11">
    <source>
        <dbReference type="Proteomes" id="UP001560045"/>
    </source>
</evidence>
<feature type="compositionally biased region" description="Low complexity" evidence="7">
    <location>
        <begin position="98"/>
        <end position="114"/>
    </location>
</feature>
<dbReference type="Proteomes" id="UP001560045">
    <property type="component" value="Unassembled WGS sequence"/>
</dbReference>
<evidence type="ECO:0000259" key="8">
    <source>
        <dbReference type="PROSITE" id="PS50968"/>
    </source>
</evidence>
<dbReference type="NCBIfam" id="TIGR02927">
    <property type="entry name" value="SucB_Actino"/>
    <property type="match status" value="1"/>
</dbReference>
<dbReference type="Pfam" id="PF00364">
    <property type="entry name" value="Biotin_lipoyl"/>
    <property type="match status" value="2"/>
</dbReference>
<feature type="compositionally biased region" description="Pro residues" evidence="7">
    <location>
        <begin position="322"/>
        <end position="331"/>
    </location>
</feature>
<evidence type="ECO:0000256" key="7">
    <source>
        <dbReference type="SAM" id="MobiDB-lite"/>
    </source>
</evidence>
<dbReference type="PANTHER" id="PTHR43178">
    <property type="entry name" value="DIHYDROLIPOAMIDE ACETYLTRANSFERASE COMPONENT OF PYRUVATE DEHYDROGENASE COMPLEX"/>
    <property type="match status" value="1"/>
</dbReference>
<dbReference type="InterPro" id="IPR011053">
    <property type="entry name" value="Single_hybrid_motif"/>
</dbReference>
<keyword evidence="4 6" id="KW-0450">Lipoyl</keyword>
<feature type="region of interest" description="Disordered" evidence="7">
    <location>
        <begin position="227"/>
        <end position="337"/>
    </location>
</feature>
<evidence type="ECO:0000256" key="6">
    <source>
        <dbReference type="RuleBase" id="RU003423"/>
    </source>
</evidence>
<dbReference type="Gene3D" id="2.40.50.100">
    <property type="match status" value="2"/>
</dbReference>
<name>A0ABV3XIJ7_9ACTN</name>
<dbReference type="PROSITE" id="PS50968">
    <property type="entry name" value="BIOTINYL_LIPOYL"/>
    <property type="match status" value="2"/>
</dbReference>
<feature type="domain" description="Lipoyl-binding" evidence="8">
    <location>
        <begin position="2"/>
        <end position="77"/>
    </location>
</feature>
<feature type="region of interest" description="Disordered" evidence="7">
    <location>
        <begin position="75"/>
        <end position="158"/>
    </location>
</feature>
<evidence type="ECO:0000256" key="2">
    <source>
        <dbReference type="ARBA" id="ARBA00007317"/>
    </source>
</evidence>
<dbReference type="PROSITE" id="PS00189">
    <property type="entry name" value="LIPOYL"/>
    <property type="match status" value="2"/>
</dbReference>
<evidence type="ECO:0000313" key="10">
    <source>
        <dbReference type="EMBL" id="MEX5720287.1"/>
    </source>
</evidence>
<keyword evidence="5 6" id="KW-0012">Acyltransferase</keyword>
<feature type="compositionally biased region" description="Pro residues" evidence="7">
    <location>
        <begin position="276"/>
        <end position="286"/>
    </location>
</feature>
<evidence type="ECO:0000256" key="5">
    <source>
        <dbReference type="ARBA" id="ARBA00023315"/>
    </source>
</evidence>
<keyword evidence="11" id="KW-1185">Reference proteome</keyword>
<dbReference type="Gene3D" id="4.10.320.10">
    <property type="entry name" value="E3-binding domain"/>
    <property type="match status" value="1"/>
</dbReference>
<evidence type="ECO:0000256" key="1">
    <source>
        <dbReference type="ARBA" id="ARBA00001938"/>
    </source>
</evidence>
<dbReference type="Pfam" id="PF00198">
    <property type="entry name" value="2-oxoacid_dh"/>
    <property type="match status" value="1"/>
</dbReference>
<dbReference type="InterPro" id="IPR023213">
    <property type="entry name" value="CAT-like_dom_sf"/>
</dbReference>
<feature type="domain" description="Peripheral subunit-binding (PSBD)" evidence="9">
    <location>
        <begin position="339"/>
        <end position="376"/>
    </location>
</feature>
<protein>
    <recommendedName>
        <fullName evidence="6">Dihydrolipoamide acetyltransferase component of pyruvate dehydrogenase complex</fullName>
        <ecNumber evidence="6">2.3.1.-</ecNumber>
    </recommendedName>
</protein>
<proteinExistence type="inferred from homology"/>
<dbReference type="SUPFAM" id="SSF47005">
    <property type="entry name" value="Peripheral subunit-binding domain of 2-oxo acid dehydrogenase complex"/>
    <property type="match status" value="1"/>
</dbReference>
<evidence type="ECO:0000256" key="4">
    <source>
        <dbReference type="ARBA" id="ARBA00022823"/>
    </source>
</evidence>
<comment type="similarity">
    <text evidence="2 6">Belongs to the 2-oxoacid dehydrogenase family.</text>
</comment>
<dbReference type="InterPro" id="IPR001078">
    <property type="entry name" value="2-oxoacid_DH_actylTfrase"/>
</dbReference>
<dbReference type="InterPro" id="IPR003016">
    <property type="entry name" value="2-oxoA_DH_lipoyl-BS"/>
</dbReference>
<dbReference type="InterPro" id="IPR036625">
    <property type="entry name" value="E3-bd_dom_sf"/>
</dbReference>
<dbReference type="SUPFAM" id="SSF51230">
    <property type="entry name" value="Single hybrid motif"/>
    <property type="match status" value="2"/>
</dbReference>
<dbReference type="SUPFAM" id="SSF52777">
    <property type="entry name" value="CoA-dependent acyltransferases"/>
    <property type="match status" value="1"/>
</dbReference>
<keyword evidence="3 6" id="KW-0808">Transferase</keyword>
<comment type="caution">
    <text evidence="10">The sequence shown here is derived from an EMBL/GenBank/DDBJ whole genome shotgun (WGS) entry which is preliminary data.</text>
</comment>